<dbReference type="SUPFAM" id="SSF56420">
    <property type="entry name" value="Peptide deformylase"/>
    <property type="match status" value="1"/>
</dbReference>
<dbReference type="NCBIfam" id="NF001159">
    <property type="entry name" value="PRK00150.1-3"/>
    <property type="match status" value="1"/>
</dbReference>
<dbReference type="Pfam" id="PF01327">
    <property type="entry name" value="Pep_deformylase"/>
    <property type="match status" value="1"/>
</dbReference>
<evidence type="ECO:0000313" key="3">
    <source>
        <dbReference type="EMBL" id="KFI31108.1"/>
    </source>
</evidence>
<dbReference type="NCBIfam" id="TIGR00079">
    <property type="entry name" value="pept_deformyl"/>
    <property type="match status" value="1"/>
</dbReference>
<reference evidence="3 4" key="1">
    <citation type="submission" date="2014-03" db="EMBL/GenBank/DDBJ databases">
        <title>Genome of Haematobacter massiliensis CCUG 47968.</title>
        <authorList>
            <person name="Wang D."/>
            <person name="Wang G."/>
        </authorList>
    </citation>
    <scope>NUCLEOTIDE SEQUENCE [LARGE SCALE GENOMIC DNA]</scope>
    <source>
        <strain evidence="3 4">CCUG 47968</strain>
    </source>
</reference>
<dbReference type="InterPro" id="IPR023635">
    <property type="entry name" value="Peptide_deformylase"/>
</dbReference>
<evidence type="ECO:0000313" key="4">
    <source>
        <dbReference type="Proteomes" id="UP000028826"/>
    </source>
</evidence>
<comment type="function">
    <text evidence="2">Removes the formyl group from the N-terminal Met of newly synthesized proteins. Requires at least a dipeptide for an efficient rate of reaction. N-terminal L-methionine is a prerequisite for activity but the enzyme has broad specificity at other positions.</text>
</comment>
<proteinExistence type="inferred from homology"/>
<accession>A0A086YA08</accession>
<dbReference type="Proteomes" id="UP000028826">
    <property type="component" value="Unassembled WGS sequence"/>
</dbReference>
<comment type="similarity">
    <text evidence="1 2">Belongs to the polypeptide deformylase family.</text>
</comment>
<gene>
    <name evidence="2" type="primary">def</name>
    <name evidence="3" type="ORF">CN97_08720</name>
</gene>
<dbReference type="RefSeq" id="WP_035707246.1">
    <property type="nucleotide sequence ID" value="NZ_CAMIFG010000166.1"/>
</dbReference>
<sequence length="169" mass="18635">MSRRRILCWPDPALRRKAAPVEEITAEIRDLAADLLDTMYAAPGRGLAATQIGAMHRVFVMDAEWKTGPANPVIMLNPEIVWSASERVLCDEGCLSLPGIVVAVERPAEVKLRWQTLCGGMREESYRGFAAVCVQHERDHLDGQLCIDLVGDEARAMIAPALRRLEASA</sequence>
<dbReference type="eggNOG" id="COG0242">
    <property type="taxonomic scope" value="Bacteria"/>
</dbReference>
<keyword evidence="2" id="KW-0648">Protein biosynthesis</keyword>
<dbReference type="GO" id="GO:0042586">
    <property type="term" value="F:peptide deformylase activity"/>
    <property type="evidence" value="ECO:0007669"/>
    <property type="project" value="UniProtKB-UniRule"/>
</dbReference>
<comment type="caution">
    <text evidence="3">The sequence shown here is derived from an EMBL/GenBank/DDBJ whole genome shotgun (WGS) entry which is preliminary data.</text>
</comment>
<comment type="catalytic activity">
    <reaction evidence="2">
        <text>N-terminal N-formyl-L-methionyl-[peptide] + H2O = N-terminal L-methionyl-[peptide] + formate</text>
        <dbReference type="Rhea" id="RHEA:24420"/>
        <dbReference type="Rhea" id="RHEA-COMP:10639"/>
        <dbReference type="Rhea" id="RHEA-COMP:10640"/>
        <dbReference type="ChEBI" id="CHEBI:15377"/>
        <dbReference type="ChEBI" id="CHEBI:15740"/>
        <dbReference type="ChEBI" id="CHEBI:49298"/>
        <dbReference type="ChEBI" id="CHEBI:64731"/>
        <dbReference type="EC" id="3.5.1.88"/>
    </reaction>
</comment>
<feature type="binding site" evidence="2">
    <location>
        <position position="140"/>
    </location>
    <ligand>
        <name>Fe cation</name>
        <dbReference type="ChEBI" id="CHEBI:24875"/>
    </ligand>
</feature>
<dbReference type="PANTHER" id="PTHR10458:SF22">
    <property type="entry name" value="PEPTIDE DEFORMYLASE"/>
    <property type="match status" value="1"/>
</dbReference>
<evidence type="ECO:0000256" key="1">
    <source>
        <dbReference type="ARBA" id="ARBA00010759"/>
    </source>
</evidence>
<feature type="active site" evidence="2">
    <location>
        <position position="137"/>
    </location>
</feature>
<dbReference type="EMBL" id="JGYG01000002">
    <property type="protein sequence ID" value="KFI31108.1"/>
    <property type="molecule type" value="Genomic_DNA"/>
</dbReference>
<protein>
    <recommendedName>
        <fullName evidence="2">Peptide deformylase</fullName>
        <shortName evidence="2">PDF</shortName>
        <ecNumber evidence="2">3.5.1.88</ecNumber>
    </recommendedName>
    <alternativeName>
        <fullName evidence="2">Polypeptide deformylase</fullName>
    </alternativeName>
</protein>
<organism evidence="3 4">
    <name type="scientific">Haematobacter massiliensis</name>
    <dbReference type="NCBI Taxonomy" id="195105"/>
    <lineage>
        <taxon>Bacteria</taxon>
        <taxon>Pseudomonadati</taxon>
        <taxon>Pseudomonadota</taxon>
        <taxon>Alphaproteobacteria</taxon>
        <taxon>Rhodobacterales</taxon>
        <taxon>Paracoccaceae</taxon>
        <taxon>Haematobacter</taxon>
    </lineage>
</organism>
<dbReference type="HAMAP" id="MF_00163">
    <property type="entry name" value="Pep_deformylase"/>
    <property type="match status" value="1"/>
</dbReference>
<comment type="cofactor">
    <cofactor evidence="2">
        <name>Fe(2+)</name>
        <dbReference type="ChEBI" id="CHEBI:29033"/>
    </cofactor>
    <text evidence="2">Binds 1 Fe(2+) ion.</text>
</comment>
<dbReference type="InterPro" id="IPR036821">
    <property type="entry name" value="Peptide_deformylase_sf"/>
</dbReference>
<name>A0A086YA08_9RHOB</name>
<dbReference type="CDD" id="cd00487">
    <property type="entry name" value="Pep_deformylase"/>
    <property type="match status" value="1"/>
</dbReference>
<keyword evidence="2" id="KW-0479">Metal-binding</keyword>
<keyword evidence="2" id="KW-0378">Hydrolase</keyword>
<dbReference type="AlphaFoldDB" id="A0A086YA08"/>
<dbReference type="PIRSF" id="PIRSF004749">
    <property type="entry name" value="Pep_def"/>
    <property type="match status" value="1"/>
</dbReference>
<keyword evidence="4" id="KW-1185">Reference proteome</keyword>
<dbReference type="OrthoDB" id="9804313at2"/>
<dbReference type="STRING" id="195105.CN97_08720"/>
<dbReference type="EC" id="3.5.1.88" evidence="2"/>
<dbReference type="PRINTS" id="PR01576">
    <property type="entry name" value="PDEFORMYLASE"/>
</dbReference>
<dbReference type="GO" id="GO:0006412">
    <property type="term" value="P:translation"/>
    <property type="evidence" value="ECO:0007669"/>
    <property type="project" value="UniProtKB-UniRule"/>
</dbReference>
<dbReference type="Gene3D" id="3.90.45.10">
    <property type="entry name" value="Peptide deformylase"/>
    <property type="match status" value="1"/>
</dbReference>
<feature type="binding site" evidence="2">
    <location>
        <position position="94"/>
    </location>
    <ligand>
        <name>Fe cation</name>
        <dbReference type="ChEBI" id="CHEBI:24875"/>
    </ligand>
</feature>
<dbReference type="GO" id="GO:0046872">
    <property type="term" value="F:metal ion binding"/>
    <property type="evidence" value="ECO:0007669"/>
    <property type="project" value="UniProtKB-KW"/>
</dbReference>
<feature type="binding site" evidence="2">
    <location>
        <position position="136"/>
    </location>
    <ligand>
        <name>Fe cation</name>
        <dbReference type="ChEBI" id="CHEBI:24875"/>
    </ligand>
</feature>
<keyword evidence="2" id="KW-0408">Iron</keyword>
<evidence type="ECO:0000256" key="2">
    <source>
        <dbReference type="HAMAP-Rule" id="MF_00163"/>
    </source>
</evidence>
<dbReference type="PANTHER" id="PTHR10458">
    <property type="entry name" value="PEPTIDE DEFORMYLASE"/>
    <property type="match status" value="1"/>
</dbReference>